<dbReference type="RefSeq" id="XP_007735687.1">
    <property type="nucleotide sequence ID" value="XM_007737497.1"/>
</dbReference>
<keyword evidence="3" id="KW-1185">Reference proteome</keyword>
<dbReference type="Proteomes" id="UP000019478">
    <property type="component" value="Unassembled WGS sequence"/>
</dbReference>
<evidence type="ECO:0000313" key="3">
    <source>
        <dbReference type="Proteomes" id="UP000019478"/>
    </source>
</evidence>
<dbReference type="OrthoDB" id="4161562at2759"/>
<protein>
    <submittedName>
        <fullName evidence="2">Uncharacterized protein</fullName>
    </submittedName>
</protein>
<name>W9YFM1_9EURO</name>
<evidence type="ECO:0000256" key="1">
    <source>
        <dbReference type="SAM" id="MobiDB-lite"/>
    </source>
</evidence>
<evidence type="ECO:0000313" key="2">
    <source>
        <dbReference type="EMBL" id="EXJ81099.1"/>
    </source>
</evidence>
<feature type="compositionally biased region" description="Basic and acidic residues" evidence="1">
    <location>
        <begin position="421"/>
        <end position="430"/>
    </location>
</feature>
<sequence length="629" mass="70047">MLSDRKHTVSYAIDLLRAHQIRRENLFLHEELKSCRKEIANLHEKVKDARTAIQASHDASEKTRCTLEEQNIRLIDQGDGLQALQQGYDTIQSEVSSLKTTYNQGLEHTQAQWERLNKEIDTVRTNCQNVADVRQKHEGIMASLTRLEHTMVGKADASVVEALAVQVNELPGPPPAAGGSSASVSRIEDSFEPQLSPCVPGNNMVQIRDSQGGRPPGRTETPHEQHWPDHLHRREATLPDDLDLDENANTFSYVGHQTAAHQEEIDTLQTLPQPDMHTSQLARVNLLRQRRFDDWEYYYSQGLTLIEALPRTFEETIVRNFINGMFLEAQRKQCQQLLDAKGWTWDNVVLFGKVCSQLSTGSEAGTLVENAEASKSSRKLTEALGRLGKSKAQRKERAHRKIKALGCQPGADTGPLRRSQRLVEKEDRNQRQSKQPRAGSRPPDAPLPRACGMTGTTKLGTRSEIAQPALRQRAMQQNNPSPRVQDSSAEVAVERQGQLDQVMAGVQPVEIVVPAQNSDTAPGKDSGVPESVRPPPIIAGKMLSKPAVFDLQRKRAGPVRSIPRLVPHKRRVAESAGESSNDEGFLRKPQALKDLGWGIKGTKQKKQEKRHLPLPPPPEIPILPTSSEE</sequence>
<dbReference type="AlphaFoldDB" id="W9YFM1"/>
<organism evidence="2 3">
    <name type="scientific">Capronia epimyces CBS 606.96</name>
    <dbReference type="NCBI Taxonomy" id="1182542"/>
    <lineage>
        <taxon>Eukaryota</taxon>
        <taxon>Fungi</taxon>
        <taxon>Dikarya</taxon>
        <taxon>Ascomycota</taxon>
        <taxon>Pezizomycotina</taxon>
        <taxon>Eurotiomycetes</taxon>
        <taxon>Chaetothyriomycetidae</taxon>
        <taxon>Chaetothyriales</taxon>
        <taxon>Herpotrichiellaceae</taxon>
        <taxon>Capronia</taxon>
    </lineage>
</organism>
<feature type="region of interest" description="Disordered" evidence="1">
    <location>
        <begin position="384"/>
        <end position="461"/>
    </location>
</feature>
<dbReference type="GeneID" id="19171487"/>
<dbReference type="eggNOG" id="ENOG502T516">
    <property type="taxonomic scope" value="Eukaryota"/>
</dbReference>
<dbReference type="EMBL" id="AMGY01000006">
    <property type="protein sequence ID" value="EXJ81099.1"/>
    <property type="molecule type" value="Genomic_DNA"/>
</dbReference>
<gene>
    <name evidence="2" type="ORF">A1O3_07387</name>
</gene>
<reference evidence="2 3" key="1">
    <citation type="submission" date="2013-03" db="EMBL/GenBank/DDBJ databases">
        <title>The Genome Sequence of Capronia epimyces CBS 606.96.</title>
        <authorList>
            <consortium name="The Broad Institute Genomics Platform"/>
            <person name="Cuomo C."/>
            <person name="de Hoog S."/>
            <person name="Gorbushina A."/>
            <person name="Walker B."/>
            <person name="Young S.K."/>
            <person name="Zeng Q."/>
            <person name="Gargeya S."/>
            <person name="Fitzgerald M."/>
            <person name="Haas B."/>
            <person name="Abouelleil A."/>
            <person name="Allen A.W."/>
            <person name="Alvarado L."/>
            <person name="Arachchi H.M."/>
            <person name="Berlin A.M."/>
            <person name="Chapman S.B."/>
            <person name="Gainer-Dewar J."/>
            <person name="Goldberg J."/>
            <person name="Griggs A."/>
            <person name="Gujja S."/>
            <person name="Hansen M."/>
            <person name="Howarth C."/>
            <person name="Imamovic A."/>
            <person name="Ireland A."/>
            <person name="Larimer J."/>
            <person name="McCowan C."/>
            <person name="Murphy C."/>
            <person name="Pearson M."/>
            <person name="Poon T.W."/>
            <person name="Priest M."/>
            <person name="Roberts A."/>
            <person name="Saif S."/>
            <person name="Shea T."/>
            <person name="Sisk P."/>
            <person name="Sykes S."/>
            <person name="Wortman J."/>
            <person name="Nusbaum C."/>
            <person name="Birren B."/>
        </authorList>
    </citation>
    <scope>NUCLEOTIDE SEQUENCE [LARGE SCALE GENOMIC DNA]</scope>
    <source>
        <strain evidence="2 3">CBS 606.96</strain>
    </source>
</reference>
<accession>W9YFM1</accession>
<feature type="region of interest" description="Disordered" evidence="1">
    <location>
        <begin position="209"/>
        <end position="228"/>
    </location>
</feature>
<comment type="caution">
    <text evidence="2">The sequence shown here is derived from an EMBL/GenBank/DDBJ whole genome shotgun (WGS) entry which is preliminary data.</text>
</comment>
<dbReference type="HOGENOM" id="CLU_032830_0_0_1"/>
<feature type="compositionally biased region" description="Basic residues" evidence="1">
    <location>
        <begin position="388"/>
        <end position="403"/>
    </location>
</feature>
<proteinExistence type="predicted"/>
<feature type="region of interest" description="Disordered" evidence="1">
    <location>
        <begin position="516"/>
        <end position="539"/>
    </location>
</feature>
<feature type="region of interest" description="Disordered" evidence="1">
    <location>
        <begin position="560"/>
        <end position="629"/>
    </location>
</feature>